<dbReference type="AlphaFoldDB" id="A0AAW1IMU8"/>
<dbReference type="EMBL" id="JBDFQZ010000009">
    <property type="protein sequence ID" value="KAK9690932.1"/>
    <property type="molecule type" value="Genomic_DNA"/>
</dbReference>
<dbReference type="PANTHER" id="PTHR36020:SF1">
    <property type="entry name" value="TRANSMEMBRANE PROTEIN"/>
    <property type="match status" value="1"/>
</dbReference>
<gene>
    <name evidence="1" type="ORF">RND81_09G164200</name>
</gene>
<keyword evidence="2" id="KW-1185">Reference proteome</keyword>
<name>A0AAW1IMU8_SAPOF</name>
<protein>
    <submittedName>
        <fullName evidence="1">Uncharacterized protein</fullName>
    </submittedName>
</protein>
<accession>A0AAW1IMU8</accession>
<comment type="caution">
    <text evidence="1">The sequence shown here is derived from an EMBL/GenBank/DDBJ whole genome shotgun (WGS) entry which is preliminary data.</text>
</comment>
<organism evidence="1 2">
    <name type="scientific">Saponaria officinalis</name>
    <name type="common">Common soapwort</name>
    <name type="synonym">Lychnis saponaria</name>
    <dbReference type="NCBI Taxonomy" id="3572"/>
    <lineage>
        <taxon>Eukaryota</taxon>
        <taxon>Viridiplantae</taxon>
        <taxon>Streptophyta</taxon>
        <taxon>Embryophyta</taxon>
        <taxon>Tracheophyta</taxon>
        <taxon>Spermatophyta</taxon>
        <taxon>Magnoliopsida</taxon>
        <taxon>eudicotyledons</taxon>
        <taxon>Gunneridae</taxon>
        <taxon>Pentapetalae</taxon>
        <taxon>Caryophyllales</taxon>
        <taxon>Caryophyllaceae</taxon>
        <taxon>Caryophylleae</taxon>
        <taxon>Saponaria</taxon>
    </lineage>
</organism>
<sequence length="408" mass="46109">MASTWLGVLQRIWPASSLYDSEKDLKVSNSLVNKLRIPDSTKQFVFAIQDTQTKAVIYILYVHGLSEKSAADTKYLIKAVRPDAVISDWSWGYNINHDFGDSQNEPIPTSVFKVVKQCFLYRTNKDRYQNVARNCLLQEIFGVGYERHHIVAMKTAEEIGSSFLMGSPRYFKVKPVEVEKRVDLKYEVPSFAENLSPLFTFWSLPSVKKLLLDVDIGGNVDHRDLSRAKFFELSAEMKSQYLIAQGIRAQTGKYKKIVVVTGQDDWTGIGTFWNAPHFQETEGMIGKLYVSKEDSGVEFSSLEGNDRIERRPLGLAAGGTASLVASVVFRKKKFIRIAKTGIMSWFAFAGFAAWLQYGDAIASLPAAPGIARLGRGIQSLQRASQTIRHSQETRINEHKNYENKFYEN</sequence>
<proteinExistence type="predicted"/>
<evidence type="ECO:0000313" key="1">
    <source>
        <dbReference type="EMBL" id="KAK9690932.1"/>
    </source>
</evidence>
<dbReference type="Proteomes" id="UP001443914">
    <property type="component" value="Unassembled WGS sequence"/>
</dbReference>
<reference evidence="1" key="1">
    <citation type="submission" date="2024-03" db="EMBL/GenBank/DDBJ databases">
        <title>WGS assembly of Saponaria officinalis var. Norfolk2.</title>
        <authorList>
            <person name="Jenkins J."/>
            <person name="Shu S."/>
            <person name="Grimwood J."/>
            <person name="Barry K."/>
            <person name="Goodstein D."/>
            <person name="Schmutz J."/>
            <person name="Leebens-Mack J."/>
            <person name="Osbourn A."/>
        </authorList>
    </citation>
    <scope>NUCLEOTIDE SEQUENCE [LARGE SCALE GENOMIC DNA]</scope>
    <source>
        <strain evidence="1">JIC</strain>
    </source>
</reference>
<dbReference type="PANTHER" id="PTHR36020">
    <property type="entry name" value="TRANSMEMBRANE PROTEIN"/>
    <property type="match status" value="1"/>
</dbReference>
<evidence type="ECO:0000313" key="2">
    <source>
        <dbReference type="Proteomes" id="UP001443914"/>
    </source>
</evidence>